<proteinExistence type="predicted"/>
<feature type="transmembrane region" description="Helical" evidence="7">
    <location>
        <begin position="263"/>
        <end position="282"/>
    </location>
</feature>
<feature type="transmembrane region" description="Helical" evidence="7">
    <location>
        <begin position="472"/>
        <end position="492"/>
    </location>
</feature>
<protein>
    <submittedName>
        <fullName evidence="9">144_t:CDS:1</fullName>
    </submittedName>
</protein>
<feature type="domain" description="Amino acid permease/ SLC12A" evidence="8">
    <location>
        <begin position="40"/>
        <end position="500"/>
    </location>
</feature>
<dbReference type="InterPro" id="IPR004840">
    <property type="entry name" value="Amino_acid_permease_CS"/>
</dbReference>
<dbReference type="InterPro" id="IPR004841">
    <property type="entry name" value="AA-permease/SLC12A_dom"/>
</dbReference>
<dbReference type="Pfam" id="PF00324">
    <property type="entry name" value="AA_permease"/>
    <property type="match status" value="1"/>
</dbReference>
<dbReference type="Gene3D" id="1.20.1740.10">
    <property type="entry name" value="Amino acid/polyamine transporter I"/>
    <property type="match status" value="1"/>
</dbReference>
<evidence type="ECO:0000256" key="4">
    <source>
        <dbReference type="ARBA" id="ARBA00022970"/>
    </source>
</evidence>
<feature type="transmembrane region" description="Helical" evidence="7">
    <location>
        <begin position="302"/>
        <end position="330"/>
    </location>
</feature>
<feature type="transmembrane region" description="Helical" evidence="7">
    <location>
        <begin position="149"/>
        <end position="168"/>
    </location>
</feature>
<feature type="transmembrane region" description="Helical" evidence="7">
    <location>
        <begin position="221"/>
        <end position="242"/>
    </location>
</feature>
<keyword evidence="5 7" id="KW-1133">Transmembrane helix</keyword>
<evidence type="ECO:0000313" key="9">
    <source>
        <dbReference type="EMBL" id="CAG8538479.1"/>
    </source>
</evidence>
<evidence type="ECO:0000256" key="1">
    <source>
        <dbReference type="ARBA" id="ARBA00004141"/>
    </source>
</evidence>
<dbReference type="PIRSF" id="PIRSF006060">
    <property type="entry name" value="AA_transporter"/>
    <property type="match status" value="1"/>
</dbReference>
<evidence type="ECO:0000259" key="8">
    <source>
        <dbReference type="Pfam" id="PF00324"/>
    </source>
</evidence>
<feature type="transmembrane region" description="Helical" evidence="7">
    <location>
        <begin position="180"/>
        <end position="201"/>
    </location>
</feature>
<dbReference type="GO" id="GO:0016020">
    <property type="term" value="C:membrane"/>
    <property type="evidence" value="ECO:0007669"/>
    <property type="project" value="UniProtKB-SubCell"/>
</dbReference>
<dbReference type="GO" id="GO:0015171">
    <property type="term" value="F:amino acid transmembrane transporter activity"/>
    <property type="evidence" value="ECO:0007669"/>
    <property type="project" value="TreeGrafter"/>
</dbReference>
<feature type="transmembrane region" description="Helical" evidence="7">
    <location>
        <begin position="122"/>
        <end position="143"/>
    </location>
</feature>
<evidence type="ECO:0000256" key="7">
    <source>
        <dbReference type="SAM" id="Phobius"/>
    </source>
</evidence>
<dbReference type="AlphaFoldDB" id="A0A9N9AR09"/>
<name>A0A9N9AR09_9GLOM</name>
<gene>
    <name evidence="9" type="ORF">AGERDE_LOCUS6065</name>
</gene>
<dbReference type="InterPro" id="IPR050524">
    <property type="entry name" value="APC_YAT"/>
</dbReference>
<comment type="subcellular location">
    <subcellularLocation>
        <location evidence="1">Membrane</location>
        <topology evidence="1">Multi-pass membrane protein</topology>
    </subcellularLocation>
</comment>
<keyword evidence="2" id="KW-0813">Transport</keyword>
<dbReference type="OrthoDB" id="3900342at2759"/>
<sequence length="545" mass="59770">MAKIKQPGKVEDEDVYHEVRGFDTNGGLPTNLKRGLKARHLTMISIGGTIGTGLFLASGGAVASGGPGGALVAYMIVGVMIYFMMASLGEMATYLPISGSFNSYAKRYIDPALGFALGWNYWYSWSVTVAVEITAGSIVMQYWNRSVPTWVWSLILLMIMLGLNLFSVKGYGEAEYWFSLTKLLTVLVFIIVGFLLDLGVIGDPPTKIGGSVFGYETFHAGFTGLFSVFLAAGFSFQGTELVGIAAGESSNPRKHVPKAIRQVFWRILLFYILAIFVIGLLIKYDDPRLLNNSGPSGVAVSPFTLVFSMTGFTAAPHLMNAVIMITVLSAGNSGLYASSRVLYNLALEGFAPKIFGKASKNGIPIAALLMTASVGCFAFFMSLFGDGRVYTWLLNLSGVSGFITWAGISFTHWRFRRAYVAQKRPMSELYYRASFYPFGPIFALVLILIVIGGQGYVSLQMHENEGKYNSQASAIIAAYIGAPVFLLLYLGFKFIKGTKIVPLLECDFDTDRRVYDPEVDPALERSQEKKVHENIIWRGVKDVLY</sequence>
<feature type="transmembrane region" description="Helical" evidence="7">
    <location>
        <begin position="389"/>
        <end position="408"/>
    </location>
</feature>
<feature type="transmembrane region" description="Helical" evidence="7">
    <location>
        <begin position="71"/>
        <end position="97"/>
    </location>
</feature>
<evidence type="ECO:0000256" key="3">
    <source>
        <dbReference type="ARBA" id="ARBA00022692"/>
    </source>
</evidence>
<accession>A0A9N9AR09</accession>
<evidence type="ECO:0000313" key="10">
    <source>
        <dbReference type="Proteomes" id="UP000789831"/>
    </source>
</evidence>
<keyword evidence="3 7" id="KW-0812">Transmembrane</keyword>
<evidence type="ECO:0000256" key="6">
    <source>
        <dbReference type="ARBA" id="ARBA00023136"/>
    </source>
</evidence>
<dbReference type="Proteomes" id="UP000789831">
    <property type="component" value="Unassembled WGS sequence"/>
</dbReference>
<keyword evidence="10" id="KW-1185">Reference proteome</keyword>
<feature type="transmembrane region" description="Helical" evidence="7">
    <location>
        <begin position="363"/>
        <end position="383"/>
    </location>
</feature>
<reference evidence="9" key="1">
    <citation type="submission" date="2021-06" db="EMBL/GenBank/DDBJ databases">
        <authorList>
            <person name="Kallberg Y."/>
            <person name="Tangrot J."/>
            <person name="Rosling A."/>
        </authorList>
    </citation>
    <scope>NUCLEOTIDE SEQUENCE</scope>
    <source>
        <strain evidence="9">MT106</strain>
    </source>
</reference>
<keyword evidence="4" id="KW-0029">Amino-acid transport</keyword>
<dbReference type="FunFam" id="1.20.1740.10:FF:000001">
    <property type="entry name" value="Amino acid permease"/>
    <property type="match status" value="1"/>
</dbReference>
<feature type="transmembrane region" description="Helical" evidence="7">
    <location>
        <begin position="41"/>
        <end position="65"/>
    </location>
</feature>
<dbReference type="PANTHER" id="PTHR43341:SF1">
    <property type="entry name" value="GENERAL AMINO-ACID PERMEASE GAP1"/>
    <property type="match status" value="1"/>
</dbReference>
<evidence type="ECO:0000256" key="5">
    <source>
        <dbReference type="ARBA" id="ARBA00022989"/>
    </source>
</evidence>
<organism evidence="9 10">
    <name type="scientific">Ambispora gerdemannii</name>
    <dbReference type="NCBI Taxonomy" id="144530"/>
    <lineage>
        <taxon>Eukaryota</taxon>
        <taxon>Fungi</taxon>
        <taxon>Fungi incertae sedis</taxon>
        <taxon>Mucoromycota</taxon>
        <taxon>Glomeromycotina</taxon>
        <taxon>Glomeromycetes</taxon>
        <taxon>Archaeosporales</taxon>
        <taxon>Ambisporaceae</taxon>
        <taxon>Ambispora</taxon>
    </lineage>
</organism>
<comment type="caution">
    <text evidence="9">The sequence shown here is derived from an EMBL/GenBank/DDBJ whole genome shotgun (WGS) entry which is preliminary data.</text>
</comment>
<feature type="transmembrane region" description="Helical" evidence="7">
    <location>
        <begin position="429"/>
        <end position="452"/>
    </location>
</feature>
<keyword evidence="6 7" id="KW-0472">Membrane</keyword>
<dbReference type="EMBL" id="CAJVPL010000895">
    <property type="protein sequence ID" value="CAG8538479.1"/>
    <property type="molecule type" value="Genomic_DNA"/>
</dbReference>
<dbReference type="PANTHER" id="PTHR43341">
    <property type="entry name" value="AMINO ACID PERMEASE"/>
    <property type="match status" value="1"/>
</dbReference>
<evidence type="ECO:0000256" key="2">
    <source>
        <dbReference type="ARBA" id="ARBA00022448"/>
    </source>
</evidence>
<dbReference type="PROSITE" id="PS00218">
    <property type="entry name" value="AMINO_ACID_PERMEASE_1"/>
    <property type="match status" value="1"/>
</dbReference>